<keyword evidence="2" id="KW-0472">Membrane</keyword>
<dbReference type="PATRIC" id="fig|1227493.4.peg.2305"/>
<reference evidence="3 4" key="1">
    <citation type="journal article" date="2014" name="PLoS Genet.">
        <title>Phylogenetically driven sequencing of extremely halophilic archaea reveals strategies for static and dynamic osmo-response.</title>
        <authorList>
            <person name="Becker E.A."/>
            <person name="Seitzer P.M."/>
            <person name="Tritt A."/>
            <person name="Larsen D."/>
            <person name="Krusor M."/>
            <person name="Yao A.I."/>
            <person name="Wu D."/>
            <person name="Madern D."/>
            <person name="Eisen J.A."/>
            <person name="Darling A.E."/>
            <person name="Facciotti M.T."/>
        </authorList>
    </citation>
    <scope>NUCLEOTIDE SEQUENCE [LARGE SCALE GENOMIC DNA]</scope>
    <source>
        <strain evidence="3 4">JCM 10989</strain>
    </source>
</reference>
<keyword evidence="2" id="KW-1133">Transmembrane helix</keyword>
<organism evidence="3 4">
    <name type="scientific">Natrialba hulunbeirensis JCM 10989</name>
    <dbReference type="NCBI Taxonomy" id="1227493"/>
    <lineage>
        <taxon>Archaea</taxon>
        <taxon>Methanobacteriati</taxon>
        <taxon>Methanobacteriota</taxon>
        <taxon>Stenosarchaea group</taxon>
        <taxon>Halobacteria</taxon>
        <taxon>Halobacteriales</taxon>
        <taxon>Natrialbaceae</taxon>
        <taxon>Natrialba</taxon>
    </lineage>
</organism>
<feature type="transmembrane region" description="Helical" evidence="2">
    <location>
        <begin position="20"/>
        <end position="38"/>
    </location>
</feature>
<evidence type="ECO:0000313" key="4">
    <source>
        <dbReference type="Proteomes" id="UP000011519"/>
    </source>
</evidence>
<dbReference type="AlphaFoldDB" id="L9ZZX5"/>
<accession>L9ZZX5</accession>
<keyword evidence="2" id="KW-0812">Transmembrane</keyword>
<proteinExistence type="predicted"/>
<protein>
    <submittedName>
        <fullName evidence="3">Uncharacterized protein</fullName>
    </submittedName>
</protein>
<keyword evidence="4" id="KW-1185">Reference proteome</keyword>
<sequence>MTSSDTATETTPPSPQPSLLGQLAVLGVFVLLGTSALVRSAGTVSPGSAVGLTAILAGFGVVLLWRRAASAPAQETQHAAQTQNTDVTGSDESSPETDANADVDTDGDAETPASASNSSVWDAIPAWQYEGRHVESGGLARSEQEKALQDIQQQAAELEAEHEEK</sequence>
<name>L9ZZX5_9EURY</name>
<feature type="region of interest" description="Disordered" evidence="1">
    <location>
        <begin position="72"/>
        <end position="122"/>
    </location>
</feature>
<dbReference type="RefSeq" id="WP_006653489.1">
    <property type="nucleotide sequence ID" value="NZ_AOIM01000034.1"/>
</dbReference>
<feature type="region of interest" description="Disordered" evidence="1">
    <location>
        <begin position="135"/>
        <end position="165"/>
    </location>
</feature>
<comment type="caution">
    <text evidence="3">The sequence shown here is derived from an EMBL/GenBank/DDBJ whole genome shotgun (WGS) entry which is preliminary data.</text>
</comment>
<evidence type="ECO:0000256" key="1">
    <source>
        <dbReference type="SAM" id="MobiDB-lite"/>
    </source>
</evidence>
<feature type="transmembrane region" description="Helical" evidence="2">
    <location>
        <begin position="50"/>
        <end position="68"/>
    </location>
</feature>
<evidence type="ECO:0000256" key="2">
    <source>
        <dbReference type="SAM" id="Phobius"/>
    </source>
</evidence>
<gene>
    <name evidence="3" type="ORF">C483_11526</name>
</gene>
<feature type="compositionally biased region" description="Acidic residues" evidence="1">
    <location>
        <begin position="93"/>
        <end position="109"/>
    </location>
</feature>
<dbReference type="EMBL" id="AOIM01000034">
    <property type="protein sequence ID" value="ELY90688.1"/>
    <property type="molecule type" value="Genomic_DNA"/>
</dbReference>
<evidence type="ECO:0000313" key="3">
    <source>
        <dbReference type="EMBL" id="ELY90688.1"/>
    </source>
</evidence>
<feature type="compositionally biased region" description="Polar residues" evidence="1">
    <location>
        <begin position="73"/>
        <end position="92"/>
    </location>
</feature>
<dbReference type="OrthoDB" id="306439at2157"/>
<dbReference type="Proteomes" id="UP000011519">
    <property type="component" value="Unassembled WGS sequence"/>
</dbReference>